<dbReference type="EMBL" id="JAKUCV010006035">
    <property type="protein sequence ID" value="KAJ4828959.1"/>
    <property type="molecule type" value="Genomic_DNA"/>
</dbReference>
<accession>A0A9Q0J5C4</accession>
<feature type="transmembrane region" description="Helical" evidence="1">
    <location>
        <begin position="28"/>
        <end position="52"/>
    </location>
</feature>
<gene>
    <name evidence="2" type="ORF">Tsubulata_045854</name>
</gene>
<keyword evidence="3" id="KW-1185">Reference proteome</keyword>
<sequence length="81" mass="9610">HEQPPLFFFHLHSTAHLSWRTNPLHPSLIILFVPLFLLLSPFTPLHVSLTLFRRLVSCLSPISRFLPHFLQWYILGLWLLQ</sequence>
<reference evidence="2" key="1">
    <citation type="submission" date="2022-02" db="EMBL/GenBank/DDBJ databases">
        <authorList>
            <person name="Henning P.M."/>
            <person name="McCubbin A.G."/>
            <person name="Shore J.S."/>
        </authorList>
    </citation>
    <scope>NUCLEOTIDE SEQUENCE</scope>
    <source>
        <strain evidence="2">F60SS</strain>
        <tissue evidence="2">Leaves</tissue>
    </source>
</reference>
<protein>
    <submittedName>
        <fullName evidence="2">Uncharacterized protein</fullName>
    </submittedName>
</protein>
<name>A0A9Q0J5C4_9ROSI</name>
<evidence type="ECO:0000313" key="3">
    <source>
        <dbReference type="Proteomes" id="UP001141552"/>
    </source>
</evidence>
<comment type="caution">
    <text evidence="2">The sequence shown here is derived from an EMBL/GenBank/DDBJ whole genome shotgun (WGS) entry which is preliminary data.</text>
</comment>
<reference evidence="2" key="2">
    <citation type="journal article" date="2023" name="Plants (Basel)">
        <title>Annotation of the Turnera subulata (Passifloraceae) Draft Genome Reveals the S-Locus Evolved after the Divergence of Turneroideae from Passifloroideae in a Stepwise Manner.</title>
        <authorList>
            <person name="Henning P.M."/>
            <person name="Roalson E.H."/>
            <person name="Mir W."/>
            <person name="McCubbin A.G."/>
            <person name="Shore J.S."/>
        </authorList>
    </citation>
    <scope>NUCLEOTIDE SEQUENCE</scope>
    <source>
        <strain evidence="2">F60SS</strain>
    </source>
</reference>
<organism evidence="2 3">
    <name type="scientific">Turnera subulata</name>
    <dbReference type="NCBI Taxonomy" id="218843"/>
    <lineage>
        <taxon>Eukaryota</taxon>
        <taxon>Viridiplantae</taxon>
        <taxon>Streptophyta</taxon>
        <taxon>Embryophyta</taxon>
        <taxon>Tracheophyta</taxon>
        <taxon>Spermatophyta</taxon>
        <taxon>Magnoliopsida</taxon>
        <taxon>eudicotyledons</taxon>
        <taxon>Gunneridae</taxon>
        <taxon>Pentapetalae</taxon>
        <taxon>rosids</taxon>
        <taxon>fabids</taxon>
        <taxon>Malpighiales</taxon>
        <taxon>Passifloraceae</taxon>
        <taxon>Turnera</taxon>
    </lineage>
</organism>
<keyword evidence="1" id="KW-1133">Transmembrane helix</keyword>
<proteinExistence type="predicted"/>
<keyword evidence="1" id="KW-0812">Transmembrane</keyword>
<dbReference type="Proteomes" id="UP001141552">
    <property type="component" value="Unassembled WGS sequence"/>
</dbReference>
<evidence type="ECO:0000313" key="2">
    <source>
        <dbReference type="EMBL" id="KAJ4828959.1"/>
    </source>
</evidence>
<keyword evidence="1" id="KW-0472">Membrane</keyword>
<feature type="non-terminal residue" evidence="2">
    <location>
        <position position="1"/>
    </location>
</feature>
<dbReference type="AlphaFoldDB" id="A0A9Q0J5C4"/>
<evidence type="ECO:0000256" key="1">
    <source>
        <dbReference type="SAM" id="Phobius"/>
    </source>
</evidence>